<organism evidence="1 2">
    <name type="scientific">Streptomyces scopuliridis RB72</name>
    <dbReference type="NCBI Taxonomy" id="1440053"/>
    <lineage>
        <taxon>Bacteria</taxon>
        <taxon>Bacillati</taxon>
        <taxon>Actinomycetota</taxon>
        <taxon>Actinomycetes</taxon>
        <taxon>Kitasatosporales</taxon>
        <taxon>Streptomycetaceae</taxon>
        <taxon>Streptomyces</taxon>
    </lineage>
</organism>
<evidence type="ECO:0000313" key="2">
    <source>
        <dbReference type="Proteomes" id="UP000245992"/>
    </source>
</evidence>
<dbReference type="OrthoDB" id="3515845at2"/>
<dbReference type="EMBL" id="AZSP01000384">
    <property type="protein sequence ID" value="PVE04659.1"/>
    <property type="molecule type" value="Genomic_DNA"/>
</dbReference>
<reference evidence="1 2" key="1">
    <citation type="submission" date="2013-12" db="EMBL/GenBank/DDBJ databases">
        <title>Annotated genome of Streptomyces scopuliridis.</title>
        <authorList>
            <person name="Olson J.B."/>
        </authorList>
    </citation>
    <scope>NUCLEOTIDE SEQUENCE [LARGE SCALE GENOMIC DNA]</scope>
    <source>
        <strain evidence="1 2">RB72</strain>
    </source>
</reference>
<comment type="caution">
    <text evidence="1">The sequence shown here is derived from an EMBL/GenBank/DDBJ whole genome shotgun (WGS) entry which is preliminary data.</text>
</comment>
<protein>
    <submittedName>
        <fullName evidence="1">Uncharacterized protein</fullName>
    </submittedName>
</protein>
<dbReference type="Proteomes" id="UP000245992">
    <property type="component" value="Unassembled WGS sequence"/>
</dbReference>
<name>A0A2T7SP71_9ACTN</name>
<gene>
    <name evidence="1" type="ORF">Y717_10715</name>
</gene>
<sequence>MANAPLLAADLAAAGAEFPEHTYTYLFCDLMTDVVLAELPLSDVTYSTELNGIGTLRASIPYTDETAPLDPEAASTPGRTALYVDRDGVIVWGGIIWTRQPNSGSSSKEIQAAEFLSYYQRRYVKTTLSTDTSLIINTGYVPDGQRLYPDQKYVMWSLLNYAHTQTGGQPGISTALLTAPAHGITRNVTYFGYERPEIYKAISDLAAADDGFDFAIECGWNPAANNVAPTRYRRARTWYPRRGRTASESGLVFAKGGQGASILSYDWPEDGTAMATEISGLGDGTGEAKVTSIAQDTARLASGWPLLEQVTTYDGVIDQVQLTGLTAAELAARGQAQTQPVFEVSADTDPQFGSYAVGDEALFVIDPEPTAPTGRSGVLRIVGIENTSSSGPERVRLTCVAV</sequence>
<dbReference type="RefSeq" id="WP_051746000.1">
    <property type="nucleotide sequence ID" value="NZ_AZSP01000384.1"/>
</dbReference>
<proteinExistence type="predicted"/>
<keyword evidence="2" id="KW-1185">Reference proteome</keyword>
<dbReference type="AlphaFoldDB" id="A0A2T7SP71"/>
<accession>A0A2T7SP71</accession>
<dbReference type="STRING" id="1440053.GCA_000718095_03421"/>
<evidence type="ECO:0000313" key="1">
    <source>
        <dbReference type="EMBL" id="PVE04659.1"/>
    </source>
</evidence>